<keyword evidence="3" id="KW-1185">Reference proteome</keyword>
<feature type="transmembrane region" description="Helical" evidence="1">
    <location>
        <begin position="106"/>
        <end position="122"/>
    </location>
</feature>
<protein>
    <submittedName>
        <fullName evidence="2">Uncharacterized protein</fullName>
    </submittedName>
</protein>
<dbReference type="EMBL" id="JANSUY010000024">
    <property type="protein sequence ID" value="MCR9017175.1"/>
    <property type="molecule type" value="Genomic_DNA"/>
</dbReference>
<feature type="transmembrane region" description="Helical" evidence="1">
    <location>
        <begin position="309"/>
        <end position="328"/>
    </location>
</feature>
<feature type="transmembrane region" description="Helical" evidence="1">
    <location>
        <begin position="20"/>
        <end position="41"/>
    </location>
</feature>
<keyword evidence="1" id="KW-0812">Transmembrane</keyword>
<proteinExistence type="predicted"/>
<sequence length="335" mass="39085">MASNRKNNTRKKSEGFDLKYLVIALGVIGLLLTFYIGYRASVSDRKLFSVSLLALFAGLLFESFRVSNNWKTVILIFVGSYFFSLLNFLPGKREHTYIFENHIESWPYYFIFFYALAFAISHKERVTVKLTEGITLLLSLSLVYWTIDYGFTNYRNWFAYSILTIAFLLVAFSILNAFTNLHLSKTTRLTLSVWSTVIMFAFAVDNIFRVFNNPDIESSYLSDGLYIGLQFFLLGVSAVYIMQNYMLLAAFIPSKHGNYRRDLKENNKDHIDRYSDEQVYFGHSLLCIIYVGIVYGLNYKYQILPRHTMIWLVFLTFPLILRLTDFIINGRKNYS</sequence>
<accession>A0A9X2PBI1</accession>
<keyword evidence="1" id="KW-0472">Membrane</keyword>
<feature type="transmembrane region" description="Helical" evidence="1">
    <location>
        <begin position="231"/>
        <end position="252"/>
    </location>
</feature>
<feature type="transmembrane region" description="Helical" evidence="1">
    <location>
        <begin position="134"/>
        <end position="151"/>
    </location>
</feature>
<dbReference type="AlphaFoldDB" id="A0A9X2PBI1"/>
<evidence type="ECO:0000313" key="2">
    <source>
        <dbReference type="EMBL" id="MCR9017175.1"/>
    </source>
</evidence>
<evidence type="ECO:0000256" key="1">
    <source>
        <dbReference type="SAM" id="Phobius"/>
    </source>
</evidence>
<evidence type="ECO:0000313" key="3">
    <source>
        <dbReference type="Proteomes" id="UP001142175"/>
    </source>
</evidence>
<gene>
    <name evidence="2" type="ORF">NU887_19225</name>
</gene>
<name>A0A9X2PBI1_9BACT</name>
<dbReference type="RefSeq" id="WP_258425016.1">
    <property type="nucleotide sequence ID" value="NZ_JANAEZ010000004.1"/>
</dbReference>
<feature type="transmembrane region" description="Helical" evidence="1">
    <location>
        <begin position="47"/>
        <end position="66"/>
    </location>
</feature>
<feature type="transmembrane region" description="Helical" evidence="1">
    <location>
        <begin position="191"/>
        <end position="211"/>
    </location>
</feature>
<feature type="transmembrane region" description="Helical" evidence="1">
    <location>
        <begin position="157"/>
        <end position="179"/>
    </location>
</feature>
<reference evidence="2" key="1">
    <citation type="submission" date="2022-08" db="EMBL/GenBank/DDBJ databases">
        <authorList>
            <person name="Zhang D."/>
        </authorList>
    </citation>
    <scope>NUCLEOTIDE SEQUENCE</scope>
    <source>
        <strain evidence="2">XJ19-11</strain>
    </source>
</reference>
<feature type="transmembrane region" description="Helical" evidence="1">
    <location>
        <begin position="73"/>
        <end position="91"/>
    </location>
</feature>
<keyword evidence="1" id="KW-1133">Transmembrane helix</keyword>
<feature type="transmembrane region" description="Helical" evidence="1">
    <location>
        <begin position="279"/>
        <end position="297"/>
    </location>
</feature>
<organism evidence="2 3">
    <name type="scientific">Aquiflexum gelatinilyticum</name>
    <dbReference type="NCBI Taxonomy" id="2961943"/>
    <lineage>
        <taxon>Bacteria</taxon>
        <taxon>Pseudomonadati</taxon>
        <taxon>Bacteroidota</taxon>
        <taxon>Cytophagia</taxon>
        <taxon>Cytophagales</taxon>
        <taxon>Cyclobacteriaceae</taxon>
        <taxon>Aquiflexum</taxon>
    </lineage>
</organism>
<comment type="caution">
    <text evidence="2">The sequence shown here is derived from an EMBL/GenBank/DDBJ whole genome shotgun (WGS) entry which is preliminary data.</text>
</comment>
<dbReference type="Proteomes" id="UP001142175">
    <property type="component" value="Unassembled WGS sequence"/>
</dbReference>